<comment type="caution">
    <text evidence="1">The sequence shown here is derived from an EMBL/GenBank/DDBJ whole genome shotgun (WGS) entry which is preliminary data.</text>
</comment>
<dbReference type="EMBL" id="JASBWS010000008">
    <property type="protein sequence ID" value="KAJ9114477.1"/>
    <property type="molecule type" value="Genomic_DNA"/>
</dbReference>
<accession>A0ACC2WTV5</accession>
<gene>
    <name evidence="1" type="ORF">QFC20_001350</name>
</gene>
<reference evidence="1" key="1">
    <citation type="submission" date="2023-04" db="EMBL/GenBank/DDBJ databases">
        <title>Draft Genome sequencing of Naganishia species isolated from polar environments using Oxford Nanopore Technology.</title>
        <authorList>
            <person name="Leo P."/>
            <person name="Venkateswaran K."/>
        </authorList>
    </citation>
    <scope>NUCLEOTIDE SEQUENCE</scope>
    <source>
        <strain evidence="1">MNA-CCFEE 5262</strain>
    </source>
</reference>
<sequence>MYKAISAESSPCYEGEVCAALTSHITLTSWFSLRPKEMDLLVCPEMFLTGYMFTSPADIKPFLEPPRIGRTSLFCRELATRYQCWVVGGYPELATDEGEGGEQGKPGYNSAVLVSPTGEVVGNYRKSFLYDTDKTWAREGDGFKVFDLPPPLNRTVLGICMDMNPKDFIAPFDAYELANFVKTNNADTLIVPMNWLEPPQEPPDDLSAIRDAASDDQGPEMSTLNYWAHRLMPLHDPAPGYRAAGEGTAQAGKEVVFVACNRVGTESVLTMSADPSRIELIEAFGRKEEGVMFARVN</sequence>
<name>A0ACC2WTV5_9TREE</name>
<protein>
    <submittedName>
        <fullName evidence="1">Uncharacterized protein</fullName>
    </submittedName>
</protein>
<evidence type="ECO:0000313" key="1">
    <source>
        <dbReference type="EMBL" id="KAJ9114477.1"/>
    </source>
</evidence>
<keyword evidence="2" id="KW-1185">Reference proteome</keyword>
<dbReference type="Proteomes" id="UP001230649">
    <property type="component" value="Unassembled WGS sequence"/>
</dbReference>
<proteinExistence type="predicted"/>
<evidence type="ECO:0000313" key="2">
    <source>
        <dbReference type="Proteomes" id="UP001230649"/>
    </source>
</evidence>
<organism evidence="1 2">
    <name type="scientific">Naganishia adeliensis</name>
    <dbReference type="NCBI Taxonomy" id="92952"/>
    <lineage>
        <taxon>Eukaryota</taxon>
        <taxon>Fungi</taxon>
        <taxon>Dikarya</taxon>
        <taxon>Basidiomycota</taxon>
        <taxon>Agaricomycotina</taxon>
        <taxon>Tremellomycetes</taxon>
        <taxon>Filobasidiales</taxon>
        <taxon>Filobasidiaceae</taxon>
        <taxon>Naganishia</taxon>
    </lineage>
</organism>